<protein>
    <submittedName>
        <fullName evidence="1">Uncharacterized protein</fullName>
    </submittedName>
</protein>
<reference evidence="1" key="1">
    <citation type="journal article" date="2015" name="Nature">
        <title>Complex archaea that bridge the gap between prokaryotes and eukaryotes.</title>
        <authorList>
            <person name="Spang A."/>
            <person name="Saw J.H."/>
            <person name="Jorgensen S.L."/>
            <person name="Zaremba-Niedzwiedzka K."/>
            <person name="Martijn J."/>
            <person name="Lind A.E."/>
            <person name="van Eijk R."/>
            <person name="Schleper C."/>
            <person name="Guy L."/>
            <person name="Ettema T.J."/>
        </authorList>
    </citation>
    <scope>NUCLEOTIDE SEQUENCE</scope>
</reference>
<gene>
    <name evidence="1" type="ORF">LCGC14_1402940</name>
</gene>
<comment type="caution">
    <text evidence="1">The sequence shown here is derived from an EMBL/GenBank/DDBJ whole genome shotgun (WGS) entry which is preliminary data.</text>
</comment>
<sequence>MKHKKYSMSLTEDERRWFHDLAKAEEKSIPFMIIECFRKKSERLGILFPETIIPDHKRVYREDYHSSINRTIGFRKISEEELQISFI</sequence>
<evidence type="ECO:0000313" key="1">
    <source>
        <dbReference type="EMBL" id="KKM74178.1"/>
    </source>
</evidence>
<name>A0A0F9JWS5_9ZZZZ</name>
<proteinExistence type="predicted"/>
<dbReference type="AlphaFoldDB" id="A0A0F9JWS5"/>
<organism evidence="1">
    <name type="scientific">marine sediment metagenome</name>
    <dbReference type="NCBI Taxonomy" id="412755"/>
    <lineage>
        <taxon>unclassified sequences</taxon>
        <taxon>metagenomes</taxon>
        <taxon>ecological metagenomes</taxon>
    </lineage>
</organism>
<dbReference type="EMBL" id="LAZR01009182">
    <property type="protein sequence ID" value="KKM74178.1"/>
    <property type="molecule type" value="Genomic_DNA"/>
</dbReference>
<accession>A0A0F9JWS5</accession>